<accession>A0A074JZC8</accession>
<dbReference type="Proteomes" id="UP000027471">
    <property type="component" value="Unassembled WGS sequence"/>
</dbReference>
<organism evidence="1 2">
    <name type="scientific">Thioclava indica</name>
    <dbReference type="NCBI Taxonomy" id="1353528"/>
    <lineage>
        <taxon>Bacteria</taxon>
        <taxon>Pseudomonadati</taxon>
        <taxon>Pseudomonadota</taxon>
        <taxon>Alphaproteobacteria</taxon>
        <taxon>Rhodobacterales</taxon>
        <taxon>Paracoccaceae</taxon>
        <taxon>Thioclava</taxon>
    </lineage>
</organism>
<dbReference type="PROSITE" id="PS51257">
    <property type="entry name" value="PROKAR_LIPOPROTEIN"/>
    <property type="match status" value="1"/>
</dbReference>
<dbReference type="STRING" id="1353528.DT23_11915"/>
<dbReference type="eggNOG" id="ENOG5033A5U">
    <property type="taxonomic scope" value="Bacteria"/>
</dbReference>
<protein>
    <submittedName>
        <fullName evidence="1">Uncharacterized protein</fullName>
    </submittedName>
</protein>
<comment type="caution">
    <text evidence="1">The sequence shown here is derived from an EMBL/GenBank/DDBJ whole genome shotgun (WGS) entry which is preliminary data.</text>
</comment>
<dbReference type="RefSeq" id="WP_038128836.1">
    <property type="nucleotide sequence ID" value="NZ_AUNB01000013.1"/>
</dbReference>
<reference evidence="1 2" key="1">
    <citation type="journal article" date="2015" name="Antonie Van Leeuwenhoek">
        <title>Thioclava indica sp. nov., isolated from surface seawater of the Indian Ocean.</title>
        <authorList>
            <person name="Liu Y."/>
            <person name="Lai Q."/>
            <person name="Du J."/>
            <person name="Xu H."/>
            <person name="Jiang L."/>
            <person name="Shao Z."/>
        </authorList>
    </citation>
    <scope>NUCLEOTIDE SEQUENCE [LARGE SCALE GENOMIC DNA]</scope>
    <source>
        <strain evidence="1 2">DT23-4</strain>
    </source>
</reference>
<evidence type="ECO:0000313" key="1">
    <source>
        <dbReference type="EMBL" id="KEO60918.1"/>
    </source>
</evidence>
<dbReference type="AlphaFoldDB" id="A0A074JZC8"/>
<dbReference type="OrthoDB" id="8592692at2"/>
<proteinExistence type="predicted"/>
<keyword evidence="2" id="KW-1185">Reference proteome</keyword>
<name>A0A074JZC8_9RHOB</name>
<gene>
    <name evidence="1" type="ORF">DT23_11915</name>
</gene>
<dbReference type="EMBL" id="AUNB01000013">
    <property type="protein sequence ID" value="KEO60918.1"/>
    <property type="molecule type" value="Genomic_DNA"/>
</dbReference>
<sequence length="116" mass="12297">MRALFIIMAVGLALTGCKPLEGLSGADQSTQLPLVGQEKQDVSKFNCLAKGGSWAQYQGGYFCQHRTKDGGKFCRSGSDCEGVCLARSQSCAPVKPLQGCNDILTEAGYPMNACVN</sequence>
<evidence type="ECO:0000313" key="2">
    <source>
        <dbReference type="Proteomes" id="UP000027471"/>
    </source>
</evidence>